<feature type="disulfide bond" evidence="7">
    <location>
        <begin position="108"/>
        <end position="113"/>
    </location>
</feature>
<reference evidence="9" key="2">
    <citation type="journal article" date="2015" name="Mol. Biol. Evol.">
        <title>Prevertebrate Local Gene Duplication Facilitated Expansion of the Neuropeptide GPCR Superfamily.</title>
        <authorList>
            <person name="Yun S."/>
            <person name="Furlong M."/>
            <person name="Sim M."/>
            <person name="Cho M."/>
            <person name="Park S."/>
            <person name="Cho E.B."/>
            <person name="Reyes-Alcaraz A."/>
            <person name="Hwang J.I."/>
            <person name="Kim J."/>
            <person name="Seong J.Y."/>
        </authorList>
    </citation>
    <scope>NUCLEOTIDE SEQUENCE</scope>
</reference>
<dbReference type="GeneTree" id="ENSGT00390000004511"/>
<gene>
    <name evidence="9" type="primary">OXT</name>
</gene>
<dbReference type="STRING" id="99883.ENSTNIP00000019788"/>
<reference evidence="11" key="1">
    <citation type="journal article" date="2004" name="Nature">
        <title>Genome duplication in the teleost fish Tetraodon nigroviridis reveals the early vertebrate proto-karyotype.</title>
        <authorList>
            <person name="Jaillon O."/>
            <person name="Aury J.-M."/>
            <person name="Brunet F."/>
            <person name="Petit J.-L."/>
            <person name="Stange-Thomann N."/>
            <person name="Mauceli E."/>
            <person name="Bouneau L."/>
            <person name="Fischer C."/>
            <person name="Ozouf-Costaz C."/>
            <person name="Bernot A."/>
            <person name="Nicaud S."/>
            <person name="Jaffe D."/>
            <person name="Fisher S."/>
            <person name="Lutfalla G."/>
            <person name="Dossat C."/>
            <person name="Segurens B."/>
            <person name="Dasilva C."/>
            <person name="Salanoubat M."/>
            <person name="Levy M."/>
            <person name="Boudet N."/>
            <person name="Castellano S."/>
            <person name="Anthouard V."/>
            <person name="Jubin C."/>
            <person name="Castelli V."/>
            <person name="Katinka M."/>
            <person name="Vacherie B."/>
            <person name="Biemont C."/>
            <person name="Skalli Z."/>
            <person name="Cattolico L."/>
            <person name="Poulain J."/>
            <person name="De Berardinis V."/>
            <person name="Cruaud C."/>
            <person name="Duprat S."/>
            <person name="Brottier P."/>
            <person name="Coutanceau J.-P."/>
            <person name="Gouzy J."/>
            <person name="Parra G."/>
            <person name="Lardier G."/>
            <person name="Chapple C."/>
            <person name="McKernan K.J."/>
            <person name="McEwan P."/>
            <person name="Bosak S."/>
            <person name="Kellis M."/>
            <person name="Volff J.-N."/>
            <person name="Guigo R."/>
            <person name="Zody M.C."/>
            <person name="Mesirov J."/>
            <person name="Lindblad-Toh K."/>
            <person name="Birren B."/>
            <person name="Nusbaum C."/>
            <person name="Kahn D."/>
            <person name="Robinson-Rechavi M."/>
            <person name="Laudet V."/>
            <person name="Schachter V."/>
            <person name="Quetier F."/>
            <person name="Saurin W."/>
            <person name="Scarpelli C."/>
            <person name="Wincker P."/>
            <person name="Lander E.S."/>
            <person name="Weissenbach J."/>
            <person name="Roest Crollius H."/>
        </authorList>
    </citation>
    <scope>NUCLEOTIDE SEQUENCE [LARGE SCALE GENOMIC DNA]</scope>
</reference>
<name>H3DGZ4_TETNG</name>
<evidence type="ECO:0000256" key="2">
    <source>
        <dbReference type="ARBA" id="ARBA00022685"/>
    </source>
</evidence>
<feature type="disulfide bond" evidence="7">
    <location>
        <begin position="61"/>
        <end position="67"/>
    </location>
</feature>
<feature type="signal peptide" evidence="8">
    <location>
        <begin position="1"/>
        <end position="21"/>
    </location>
</feature>
<organism evidence="10 11">
    <name type="scientific">Tetraodon nigroviridis</name>
    <name type="common">Spotted green pufferfish</name>
    <name type="synonym">Chelonodon nigroviridis</name>
    <dbReference type="NCBI Taxonomy" id="99883"/>
    <lineage>
        <taxon>Eukaryota</taxon>
        <taxon>Metazoa</taxon>
        <taxon>Chordata</taxon>
        <taxon>Craniata</taxon>
        <taxon>Vertebrata</taxon>
        <taxon>Euteleostomi</taxon>
        <taxon>Actinopterygii</taxon>
        <taxon>Neopterygii</taxon>
        <taxon>Teleostei</taxon>
        <taxon>Neoteleostei</taxon>
        <taxon>Acanthomorphata</taxon>
        <taxon>Eupercaria</taxon>
        <taxon>Tetraodontiformes</taxon>
        <taxon>Tetradontoidea</taxon>
        <taxon>Tetraodontidae</taxon>
        <taxon>Tetraodon</taxon>
    </lineage>
</organism>
<dbReference type="InterPro" id="IPR036387">
    <property type="entry name" value="Neurhyp_horm_dom_sf"/>
</dbReference>
<dbReference type="SUPFAM" id="SSF49606">
    <property type="entry name" value="Neurophysin II"/>
    <property type="match status" value="1"/>
</dbReference>
<dbReference type="EMBL" id="KT235791">
    <property type="protein sequence ID" value="ALD51574.1"/>
    <property type="molecule type" value="mRNA"/>
</dbReference>
<dbReference type="Proteomes" id="UP000007303">
    <property type="component" value="Unassembled WGS sequence"/>
</dbReference>
<protein>
    <submittedName>
        <fullName evidence="9 10">Oxytocin</fullName>
    </submittedName>
</protein>
<reference evidence="10" key="3">
    <citation type="submission" date="2025-05" db="UniProtKB">
        <authorList>
            <consortium name="Ensembl"/>
        </authorList>
    </citation>
    <scope>IDENTIFICATION</scope>
</reference>
<feature type="chain" id="PRO_5014093673" evidence="8">
    <location>
        <begin position="22"/>
        <end position="157"/>
    </location>
</feature>
<dbReference type="OMA" id="ACVEENY"/>
<feature type="disulfide bond" evidence="7">
    <location>
        <begin position="54"/>
        <end position="77"/>
    </location>
</feature>
<feature type="disulfide bond" evidence="7">
    <location>
        <begin position="22"/>
        <end position="27"/>
    </location>
</feature>
<keyword evidence="3" id="KW-0372">Hormone</keyword>
<evidence type="ECO:0000313" key="9">
    <source>
        <dbReference type="EMBL" id="ALD51574.1"/>
    </source>
</evidence>
<accession>H3DGZ4</accession>
<dbReference type="Gene3D" id="2.60.9.10">
    <property type="entry name" value="Neurohypophysial hormone domain"/>
    <property type="match status" value="1"/>
</dbReference>
<dbReference type="InterPro" id="IPR022423">
    <property type="entry name" value="Neurohypophysial_hormone_CS"/>
</dbReference>
<feature type="disulfide bond" evidence="7">
    <location>
        <begin position="43"/>
        <end position="87"/>
    </location>
</feature>
<dbReference type="GO" id="GO:0005615">
    <property type="term" value="C:extracellular space"/>
    <property type="evidence" value="ECO:0007669"/>
    <property type="project" value="TreeGrafter"/>
</dbReference>
<keyword evidence="4 8" id="KW-0732">Signal</keyword>
<dbReference type="PANTHER" id="PTHR11681">
    <property type="entry name" value="NEUROPHYSIN"/>
    <property type="match status" value="1"/>
</dbReference>
<dbReference type="GO" id="GO:0005185">
    <property type="term" value="F:neurohypophyseal hormone activity"/>
    <property type="evidence" value="ECO:0007669"/>
    <property type="project" value="InterPro"/>
</dbReference>
<dbReference type="InterPro" id="IPR000981">
    <property type="entry name" value="Neurhyp_horm"/>
</dbReference>
<evidence type="ECO:0000256" key="8">
    <source>
        <dbReference type="SAM" id="SignalP"/>
    </source>
</evidence>
<evidence type="ECO:0000256" key="1">
    <source>
        <dbReference type="ARBA" id="ARBA00007369"/>
    </source>
</evidence>
<evidence type="ECO:0000256" key="6">
    <source>
        <dbReference type="ARBA" id="ARBA00023157"/>
    </source>
</evidence>
<evidence type="ECO:0000256" key="4">
    <source>
        <dbReference type="ARBA" id="ARBA00022729"/>
    </source>
</evidence>
<dbReference type="FunFam" id="2.60.9.10:FF:000001">
    <property type="entry name" value="oxytocin-neurophysin 1"/>
    <property type="match status" value="1"/>
</dbReference>
<sequence length="157" mass="16261">EEMTGTAVSVCLLFLLSVCSACYISNCPIGGKRSIMDAPQRKCMSCGPGDRGRCFGPSICCGEGFGCLMGSPESARCAEENYLLTPCLVGGRACGSEGGRCAASGLCCDAESCTTDQSCVAEEEGDEHGSLFEGSDSSDVILKLLRLAGLTSPHQIH</sequence>
<evidence type="ECO:0000313" key="11">
    <source>
        <dbReference type="Proteomes" id="UP000007303"/>
    </source>
</evidence>
<feature type="disulfide bond" evidence="7">
    <location>
        <begin position="94"/>
        <end position="107"/>
    </location>
</feature>
<dbReference type="PRINTS" id="PR00831">
    <property type="entry name" value="NEUROPHYSIN"/>
</dbReference>
<dbReference type="AlphaFoldDB" id="H3DGZ4"/>
<keyword evidence="5" id="KW-0027">Amidation</keyword>
<dbReference type="SMART" id="SM00003">
    <property type="entry name" value="NH"/>
    <property type="match status" value="1"/>
</dbReference>
<feature type="disulfide bond" evidence="7">
    <location>
        <begin position="46"/>
        <end position="60"/>
    </location>
</feature>
<evidence type="ECO:0000256" key="5">
    <source>
        <dbReference type="ARBA" id="ARBA00022815"/>
    </source>
</evidence>
<feature type="disulfide bond" evidence="7">
    <location>
        <begin position="101"/>
        <end position="119"/>
    </location>
</feature>
<dbReference type="Pfam" id="PF00184">
    <property type="entry name" value="Hormone_5"/>
    <property type="match status" value="1"/>
</dbReference>
<dbReference type="HOGENOM" id="CLU_125770_0_0_1"/>
<dbReference type="PANTHER" id="PTHR11681:SF13">
    <property type="entry name" value="VASOPRESSIN-NEUROPHYSIN 2-COPEPTIN PRECURSOR"/>
    <property type="match status" value="1"/>
</dbReference>
<evidence type="ECO:0000256" key="3">
    <source>
        <dbReference type="ARBA" id="ARBA00022702"/>
    </source>
</evidence>
<comment type="similarity">
    <text evidence="1">Belongs to the vasopressin/oxytocin family.</text>
</comment>
<keyword evidence="2" id="KW-0165">Cleavage on pair of basic residues</keyword>
<keyword evidence="6 7" id="KW-1015">Disulfide bond</keyword>
<evidence type="ECO:0000256" key="7">
    <source>
        <dbReference type="PIRSR" id="PIRSR001815-50"/>
    </source>
</evidence>
<dbReference type="GO" id="GO:0030141">
    <property type="term" value="C:secretory granule"/>
    <property type="evidence" value="ECO:0007669"/>
    <property type="project" value="TreeGrafter"/>
</dbReference>
<dbReference type="PROSITE" id="PS00264">
    <property type="entry name" value="NEUROHYPOPHYS_HORM"/>
    <property type="match status" value="1"/>
</dbReference>
<proteinExistence type="evidence at transcript level"/>
<evidence type="ECO:0000313" key="10">
    <source>
        <dbReference type="Ensembl" id="ENSTNIP00000019788.1"/>
    </source>
</evidence>
<dbReference type="PIRSF" id="PIRSF001815">
    <property type="entry name" value="Nonapeptide_hormone_precursor"/>
    <property type="match status" value="1"/>
</dbReference>
<keyword evidence="11" id="KW-1185">Reference proteome</keyword>
<dbReference type="Ensembl" id="ENSTNIT00000020018.1">
    <property type="protein sequence ID" value="ENSTNIP00000019788.1"/>
    <property type="gene ID" value="ENSTNIG00000016681.1"/>
</dbReference>